<feature type="transmembrane region" description="Helical" evidence="1">
    <location>
        <begin position="138"/>
        <end position="162"/>
    </location>
</feature>
<feature type="transmembrane region" description="Helical" evidence="1">
    <location>
        <begin position="55"/>
        <end position="75"/>
    </location>
</feature>
<keyword evidence="1" id="KW-1133">Transmembrane helix</keyword>
<evidence type="ECO:0000256" key="1">
    <source>
        <dbReference type="SAM" id="Phobius"/>
    </source>
</evidence>
<evidence type="ECO:0000313" key="2">
    <source>
        <dbReference type="EMBL" id="SPK70235.1"/>
    </source>
</evidence>
<feature type="transmembrane region" description="Helical" evidence="1">
    <location>
        <begin position="261"/>
        <end position="280"/>
    </location>
</feature>
<dbReference type="AlphaFoldDB" id="A0A375IEA2"/>
<organism evidence="3 4">
    <name type="scientific">Cupriavidus taiwanensis</name>
    <dbReference type="NCBI Taxonomy" id="164546"/>
    <lineage>
        <taxon>Bacteria</taxon>
        <taxon>Pseudomonadati</taxon>
        <taxon>Pseudomonadota</taxon>
        <taxon>Betaproteobacteria</taxon>
        <taxon>Burkholderiales</taxon>
        <taxon>Burkholderiaceae</taxon>
        <taxon>Cupriavidus</taxon>
    </lineage>
</organism>
<feature type="transmembrane region" description="Helical" evidence="1">
    <location>
        <begin position="174"/>
        <end position="191"/>
    </location>
</feature>
<gene>
    <name evidence="3" type="ORF">CT19425_60399</name>
    <name evidence="2" type="ORF">CT19425_U440010</name>
</gene>
<dbReference type="EMBL" id="OOEF01000039">
    <property type="protein sequence ID" value="SPK70235.1"/>
    <property type="molecule type" value="Genomic_DNA"/>
</dbReference>
<keyword evidence="1" id="KW-0472">Membrane</keyword>
<dbReference type="Proteomes" id="UP000255505">
    <property type="component" value="Unassembled WGS sequence"/>
</dbReference>
<accession>A0A375IEA2</accession>
<feature type="transmembrane region" description="Helical" evidence="1">
    <location>
        <begin position="112"/>
        <end position="132"/>
    </location>
</feature>
<dbReference type="Proteomes" id="UP000255505">
    <property type="component" value="Chromosome I"/>
</dbReference>
<protein>
    <submittedName>
        <fullName evidence="3">Uncharacterized protein</fullName>
    </submittedName>
</protein>
<keyword evidence="1" id="KW-0812">Transmembrane</keyword>
<dbReference type="EMBL" id="LT991976">
    <property type="protein sequence ID" value="SPK72281.1"/>
    <property type="molecule type" value="Genomic_DNA"/>
</dbReference>
<evidence type="ECO:0000313" key="3">
    <source>
        <dbReference type="EMBL" id="SPK72281.1"/>
    </source>
</evidence>
<proteinExistence type="predicted"/>
<sequence>MGHARAGAALHGEADAGWGLTVIDALASDVAVTWLGAAGCGLYLHFLWSRREAGAGTGLFLFGVLTALLAVRGFAWLFGAAWLAQLVFAAATLLPIAMTLFAEHLLRRHHPLWLKGLALGVSALFFTLNLFTDLAGNAPLLLALLACLAVVTASNGWFLLWLREADLSANEARLARAVVVVVVLALPLAVTDFREELGQVPVRLGALGALAFVYVFLHLSESQRVVRGLLAQMAAALVFAAVLAGVMALATHGPGPGFAEAGLRGMPVAMAWVLLTAIFVRIRAVSLAGDGSAFLRWLLHARLDTPEGFLHSLRRLPQTADHVVLGETELAGYALDALFEIAGRRREPVSIGEARAWAGNGADNAAGSGTGQRIEAAEQLADLLARHQMTHALLVTRRPAQLVLLNLPQGANAAIGELRAAVILRLARHLGQREAA</sequence>
<feature type="transmembrane region" description="Helical" evidence="1">
    <location>
        <begin position="30"/>
        <end position="48"/>
    </location>
</feature>
<feature type="transmembrane region" description="Helical" evidence="1">
    <location>
        <begin position="197"/>
        <end position="217"/>
    </location>
</feature>
<reference evidence="3 4" key="1">
    <citation type="submission" date="2018-01" db="EMBL/GenBank/DDBJ databases">
        <authorList>
            <person name="Gaut B.S."/>
            <person name="Morton B.R."/>
            <person name="Clegg M.T."/>
            <person name="Duvall M.R."/>
        </authorList>
    </citation>
    <scope>NUCLEOTIDE SEQUENCE [LARGE SCALE GENOMIC DNA]</scope>
    <source>
        <strain evidence="3">Cupriavidus taiwanensis LMG 19425</strain>
    </source>
</reference>
<feature type="transmembrane region" description="Helical" evidence="1">
    <location>
        <begin position="229"/>
        <end position="249"/>
    </location>
</feature>
<name>A0A375IEA2_9BURK</name>
<feature type="transmembrane region" description="Helical" evidence="1">
    <location>
        <begin position="81"/>
        <end position="100"/>
    </location>
</feature>
<evidence type="ECO:0000313" key="4">
    <source>
        <dbReference type="Proteomes" id="UP000255505"/>
    </source>
</evidence>